<dbReference type="InterPro" id="IPR001806">
    <property type="entry name" value="Small_GTPase"/>
</dbReference>
<comment type="caution">
    <text evidence="1">The sequence shown here is derived from an EMBL/GenBank/DDBJ whole genome shotgun (WGS) entry which is preliminary data.</text>
</comment>
<dbReference type="AlphaFoldDB" id="X1B9Q1"/>
<name>X1B9Q1_9ZZZZ</name>
<proteinExistence type="predicted"/>
<dbReference type="PRINTS" id="PR00449">
    <property type="entry name" value="RASTRNSFRMNG"/>
</dbReference>
<dbReference type="GO" id="GO:0003924">
    <property type="term" value="F:GTPase activity"/>
    <property type="evidence" value="ECO:0007669"/>
    <property type="project" value="InterPro"/>
</dbReference>
<dbReference type="Pfam" id="PF00071">
    <property type="entry name" value="Ras"/>
    <property type="match status" value="1"/>
</dbReference>
<dbReference type="InterPro" id="IPR027417">
    <property type="entry name" value="P-loop_NTPase"/>
</dbReference>
<reference evidence="1" key="1">
    <citation type="journal article" date="2014" name="Front. Microbiol.">
        <title>High frequency of phylogenetically diverse reductive dehalogenase-homologous genes in deep subseafloor sedimentary metagenomes.</title>
        <authorList>
            <person name="Kawai M."/>
            <person name="Futagami T."/>
            <person name="Toyoda A."/>
            <person name="Takaki Y."/>
            <person name="Nishi S."/>
            <person name="Hori S."/>
            <person name="Arai W."/>
            <person name="Tsubouchi T."/>
            <person name="Morono Y."/>
            <person name="Uchiyama I."/>
            <person name="Ito T."/>
            <person name="Fujiyama A."/>
            <person name="Inagaki F."/>
            <person name="Takami H."/>
        </authorList>
    </citation>
    <scope>NUCLEOTIDE SEQUENCE</scope>
    <source>
        <strain evidence="1">Expedition CK06-06</strain>
    </source>
</reference>
<dbReference type="Gene3D" id="3.40.50.300">
    <property type="entry name" value="P-loop containing nucleotide triphosphate hydrolases"/>
    <property type="match status" value="1"/>
</dbReference>
<organism evidence="1">
    <name type="scientific">marine sediment metagenome</name>
    <dbReference type="NCBI Taxonomy" id="412755"/>
    <lineage>
        <taxon>unclassified sequences</taxon>
        <taxon>metagenomes</taxon>
        <taxon>ecological metagenomes</taxon>
    </lineage>
</organism>
<gene>
    <name evidence="1" type="ORF">S01H4_31128</name>
</gene>
<evidence type="ECO:0000313" key="1">
    <source>
        <dbReference type="EMBL" id="GAG77977.1"/>
    </source>
</evidence>
<feature type="non-terminal residue" evidence="1">
    <location>
        <position position="38"/>
    </location>
</feature>
<dbReference type="SUPFAM" id="SSF52540">
    <property type="entry name" value="P-loop containing nucleoside triphosphate hydrolases"/>
    <property type="match status" value="1"/>
</dbReference>
<dbReference type="GO" id="GO:0005525">
    <property type="term" value="F:GTP binding"/>
    <property type="evidence" value="ECO:0007669"/>
    <property type="project" value="InterPro"/>
</dbReference>
<protein>
    <submittedName>
        <fullName evidence="1">Uncharacterized protein</fullName>
    </submittedName>
</protein>
<accession>X1B9Q1</accession>
<dbReference type="EMBL" id="BART01016140">
    <property type="protein sequence ID" value="GAG77977.1"/>
    <property type="molecule type" value="Genomic_DNA"/>
</dbReference>
<sequence length="38" mass="4235">MSIKKALIYKVVVIGDGGVGKTSLVLQYTEKKFTEQYV</sequence>